<evidence type="ECO:0000256" key="4">
    <source>
        <dbReference type="SAM" id="MobiDB-lite"/>
    </source>
</evidence>
<dbReference type="Pfam" id="PF00735">
    <property type="entry name" value="Septin"/>
    <property type="match status" value="1"/>
</dbReference>
<dbReference type="SUPFAM" id="SSF52540">
    <property type="entry name" value="P-loop containing nucleoside triphosphate hydrolases"/>
    <property type="match status" value="1"/>
</dbReference>
<dbReference type="PIRSF" id="PIRSF006698">
    <property type="entry name" value="Septin"/>
    <property type="match status" value="1"/>
</dbReference>
<dbReference type="PANTHER" id="PTHR18884">
    <property type="entry name" value="SEPTIN"/>
    <property type="match status" value="1"/>
</dbReference>
<evidence type="ECO:0000259" key="5">
    <source>
        <dbReference type="PROSITE" id="PS51719"/>
    </source>
</evidence>
<dbReference type="CDD" id="cd01850">
    <property type="entry name" value="CDC_Septin"/>
    <property type="match status" value="1"/>
</dbReference>
<evidence type="ECO:0000313" key="6">
    <source>
        <dbReference type="EMBL" id="KAJ2683334.1"/>
    </source>
</evidence>
<dbReference type="InterPro" id="IPR027417">
    <property type="entry name" value="P-loop_NTPase"/>
</dbReference>
<keyword evidence="7" id="KW-1185">Reference proteome</keyword>
<sequence>MAPSAPSINSTMSSRMATARPSSYRHKSEKRGMTYNIMLVGQAGLGRRTFLNTLCERAVIASPEAPNPETANVADPMKFDTYEVAMEEEGTRISLTVIDTPGFGDGLDNTSCFKQLQDYIEAQFDEVLVEESRVKRNRRYRDHRIHVLVYFIAPTGHSLRELDIELIRRLGEYVNIIPVIGRADSFTVEELDAFRANVMRDIVYYKLPVYNFCWDETDSEALVENREIMDHIPFSVVTCDEVFDNEYGSVRIRRYPWGTIEIDDEAQCDFALLRYILLNSHIADLINYTEDMLYENYRTKKLEVGGYGENDEEEDDDEEEQALGASKKQDKSKAAAIADTDGGGDVLGKFDSGFDN</sequence>
<dbReference type="InterPro" id="IPR016491">
    <property type="entry name" value="Septin"/>
</dbReference>
<feature type="region of interest" description="Disordered" evidence="4">
    <location>
        <begin position="305"/>
        <end position="335"/>
    </location>
</feature>
<dbReference type="AlphaFoldDB" id="A0A9W8GF07"/>
<evidence type="ECO:0000256" key="1">
    <source>
        <dbReference type="ARBA" id="ARBA00022741"/>
    </source>
</evidence>
<dbReference type="GO" id="GO:0032156">
    <property type="term" value="C:septin cytoskeleton"/>
    <property type="evidence" value="ECO:0007669"/>
    <property type="project" value="UniProtKB-ARBA"/>
</dbReference>
<organism evidence="6 7">
    <name type="scientific">Coemansia spiralis</name>
    <dbReference type="NCBI Taxonomy" id="417178"/>
    <lineage>
        <taxon>Eukaryota</taxon>
        <taxon>Fungi</taxon>
        <taxon>Fungi incertae sedis</taxon>
        <taxon>Zoopagomycota</taxon>
        <taxon>Kickxellomycotina</taxon>
        <taxon>Kickxellomycetes</taxon>
        <taxon>Kickxellales</taxon>
        <taxon>Kickxellaceae</taxon>
        <taxon>Coemansia</taxon>
    </lineage>
</organism>
<evidence type="ECO:0000256" key="3">
    <source>
        <dbReference type="RuleBase" id="RU004560"/>
    </source>
</evidence>
<dbReference type="OrthoDB" id="416553at2759"/>
<dbReference type="Proteomes" id="UP001151516">
    <property type="component" value="Unassembled WGS sequence"/>
</dbReference>
<feature type="compositionally biased region" description="Polar residues" evidence="4">
    <location>
        <begin position="1"/>
        <end position="16"/>
    </location>
</feature>
<dbReference type="InterPro" id="IPR030379">
    <property type="entry name" value="G_SEPTIN_dom"/>
</dbReference>
<gene>
    <name evidence="6" type="primary">CDC11_3</name>
    <name evidence="6" type="ORF">IWW39_005556</name>
</gene>
<name>A0A9W8GF07_9FUNG</name>
<keyword evidence="1 3" id="KW-0547">Nucleotide-binding</keyword>
<dbReference type="GO" id="GO:0005525">
    <property type="term" value="F:GTP binding"/>
    <property type="evidence" value="ECO:0007669"/>
    <property type="project" value="UniProtKB-KW"/>
</dbReference>
<feature type="domain" description="Septin-type G" evidence="5">
    <location>
        <begin position="31"/>
        <end position="304"/>
    </location>
</feature>
<accession>A0A9W8GF07</accession>
<feature type="region of interest" description="Disordered" evidence="4">
    <location>
        <begin position="1"/>
        <end position="28"/>
    </location>
</feature>
<comment type="similarity">
    <text evidence="3">Belongs to the TRAFAC class TrmE-Era-EngA-EngB-Septin-like GTPase superfamily. Septin GTPase family.</text>
</comment>
<keyword evidence="6" id="KW-0132">Cell division</keyword>
<proteinExistence type="inferred from homology"/>
<protein>
    <submittedName>
        <fullName evidence="6">Cell division control protein 11</fullName>
    </submittedName>
</protein>
<dbReference type="GO" id="GO:0051301">
    <property type="term" value="P:cell division"/>
    <property type="evidence" value="ECO:0007669"/>
    <property type="project" value="UniProtKB-KW"/>
</dbReference>
<dbReference type="PROSITE" id="PS51719">
    <property type="entry name" value="G_SEPTIN"/>
    <property type="match status" value="1"/>
</dbReference>
<keyword evidence="6" id="KW-0131">Cell cycle</keyword>
<comment type="caution">
    <text evidence="6">The sequence shown here is derived from an EMBL/GenBank/DDBJ whole genome shotgun (WGS) entry which is preliminary data.</text>
</comment>
<reference evidence="6" key="1">
    <citation type="submission" date="2022-07" db="EMBL/GenBank/DDBJ databases">
        <title>Phylogenomic reconstructions and comparative analyses of Kickxellomycotina fungi.</title>
        <authorList>
            <person name="Reynolds N.K."/>
            <person name="Stajich J.E."/>
            <person name="Barry K."/>
            <person name="Grigoriev I.V."/>
            <person name="Crous P."/>
            <person name="Smith M.E."/>
        </authorList>
    </citation>
    <scope>NUCLEOTIDE SEQUENCE</scope>
    <source>
        <strain evidence="6">CBS 109367</strain>
    </source>
</reference>
<evidence type="ECO:0000256" key="2">
    <source>
        <dbReference type="ARBA" id="ARBA00023134"/>
    </source>
</evidence>
<feature type="compositionally biased region" description="Acidic residues" evidence="4">
    <location>
        <begin position="309"/>
        <end position="321"/>
    </location>
</feature>
<keyword evidence="2 3" id="KW-0342">GTP-binding</keyword>
<dbReference type="Gene3D" id="3.40.50.300">
    <property type="entry name" value="P-loop containing nucleotide triphosphate hydrolases"/>
    <property type="match status" value="1"/>
</dbReference>
<dbReference type="EMBL" id="JANBTX010000298">
    <property type="protein sequence ID" value="KAJ2683334.1"/>
    <property type="molecule type" value="Genomic_DNA"/>
</dbReference>
<dbReference type="GO" id="GO:0005938">
    <property type="term" value="C:cell cortex"/>
    <property type="evidence" value="ECO:0007669"/>
    <property type="project" value="UniProtKB-ARBA"/>
</dbReference>
<evidence type="ECO:0000313" key="7">
    <source>
        <dbReference type="Proteomes" id="UP001151516"/>
    </source>
</evidence>